<dbReference type="PANTHER" id="PTHR30126:SF88">
    <property type="entry name" value="TRANSCRIPTIONAL REGULATOR-RELATED"/>
    <property type="match status" value="1"/>
</dbReference>
<evidence type="ECO:0000256" key="4">
    <source>
        <dbReference type="ARBA" id="ARBA00023163"/>
    </source>
</evidence>
<organism evidence="6 7">
    <name type="scientific">Paraglaciecola polaris LMG 21857</name>
    <dbReference type="NCBI Taxonomy" id="1129793"/>
    <lineage>
        <taxon>Bacteria</taxon>
        <taxon>Pseudomonadati</taxon>
        <taxon>Pseudomonadota</taxon>
        <taxon>Gammaproteobacteria</taxon>
        <taxon>Alteromonadales</taxon>
        <taxon>Alteromonadaceae</taxon>
        <taxon>Paraglaciecola</taxon>
    </lineage>
</organism>
<dbReference type="EMBL" id="BAER01000024">
    <property type="protein sequence ID" value="GAC31912.1"/>
    <property type="molecule type" value="Genomic_DNA"/>
</dbReference>
<sequence length="302" mass="34069">MYRAKTTIEQWRILQAVVDFGGYAHAANKLNKSQSSLNHAVAKLQDQLGVKLLEVKGRKAFLTEAGEVMLRRSRHLTQNVQDLEELAGNINQDWEPEITVAVDLAYPKKLLYPVLNAFYPESRGSRLRIIETVLTGTEEAITQGWADLAISPIMPKGFLGEPIAECSLYPVCHPEHELASLEGPIDPNELQQHLQLVIKDTSRTPSEKQGWLKSEQRWTVSTFETAVDLLLENIGFCWLPDFIVEHLIESKALHRLPIKGSSFRPLICYVVKPKPDSCGPGTNLLYQTLIKQSPFNTQFIEK</sequence>
<accession>K6ZNP8</accession>
<dbReference type="InterPro" id="IPR005119">
    <property type="entry name" value="LysR_subst-bd"/>
</dbReference>
<keyword evidence="3" id="KW-0238">DNA-binding</keyword>
<evidence type="ECO:0000256" key="3">
    <source>
        <dbReference type="ARBA" id="ARBA00023125"/>
    </source>
</evidence>
<evidence type="ECO:0000313" key="6">
    <source>
        <dbReference type="EMBL" id="GAC31912.1"/>
    </source>
</evidence>
<dbReference type="SUPFAM" id="SSF53850">
    <property type="entry name" value="Periplasmic binding protein-like II"/>
    <property type="match status" value="1"/>
</dbReference>
<dbReference type="SUPFAM" id="SSF46785">
    <property type="entry name" value="Winged helix' DNA-binding domain"/>
    <property type="match status" value="1"/>
</dbReference>
<dbReference type="InterPro" id="IPR036388">
    <property type="entry name" value="WH-like_DNA-bd_sf"/>
</dbReference>
<protein>
    <submittedName>
        <fullName evidence="6">Transcriptional regulator, LysR family protein</fullName>
    </submittedName>
</protein>
<feature type="domain" description="HTH lysR-type" evidence="5">
    <location>
        <begin position="6"/>
        <end position="63"/>
    </location>
</feature>
<dbReference type="Gene3D" id="1.10.10.10">
    <property type="entry name" value="Winged helix-like DNA-binding domain superfamily/Winged helix DNA-binding domain"/>
    <property type="match status" value="1"/>
</dbReference>
<name>K6ZNP8_9ALTE</name>
<dbReference type="InterPro" id="IPR036390">
    <property type="entry name" value="WH_DNA-bd_sf"/>
</dbReference>
<keyword evidence="4" id="KW-0804">Transcription</keyword>
<dbReference type="Proteomes" id="UP000006322">
    <property type="component" value="Unassembled WGS sequence"/>
</dbReference>
<dbReference type="Pfam" id="PF00126">
    <property type="entry name" value="HTH_1"/>
    <property type="match status" value="1"/>
</dbReference>
<comment type="caution">
    <text evidence="6">The sequence shown here is derived from an EMBL/GenBank/DDBJ whole genome shotgun (WGS) entry which is preliminary data.</text>
</comment>
<reference evidence="7" key="1">
    <citation type="journal article" date="2014" name="Environ. Microbiol.">
        <title>Comparative genomics of the marine bacterial genus Glaciecola reveals the high degree of genomic diversity and genomic characteristic for cold adaptation.</title>
        <authorList>
            <person name="Qin Q.L."/>
            <person name="Xie B.B."/>
            <person name="Yu Y."/>
            <person name="Shu Y.L."/>
            <person name="Rong J.C."/>
            <person name="Zhang Y.J."/>
            <person name="Zhao D.L."/>
            <person name="Chen X.L."/>
            <person name="Zhang X.Y."/>
            <person name="Chen B."/>
            <person name="Zhou B.C."/>
            <person name="Zhang Y.Z."/>
        </authorList>
    </citation>
    <scope>NUCLEOTIDE SEQUENCE [LARGE SCALE GENOMIC DNA]</scope>
    <source>
        <strain evidence="7">LMG 21857</strain>
    </source>
</reference>
<dbReference type="OrthoDB" id="6988449at2"/>
<dbReference type="GO" id="GO:0000976">
    <property type="term" value="F:transcription cis-regulatory region binding"/>
    <property type="evidence" value="ECO:0007669"/>
    <property type="project" value="TreeGrafter"/>
</dbReference>
<evidence type="ECO:0000256" key="2">
    <source>
        <dbReference type="ARBA" id="ARBA00023015"/>
    </source>
</evidence>
<evidence type="ECO:0000259" key="5">
    <source>
        <dbReference type="PROSITE" id="PS50931"/>
    </source>
</evidence>
<evidence type="ECO:0000256" key="1">
    <source>
        <dbReference type="ARBA" id="ARBA00009437"/>
    </source>
</evidence>
<dbReference type="AlphaFoldDB" id="K6ZNP8"/>
<keyword evidence="2" id="KW-0805">Transcription regulation</keyword>
<dbReference type="Gene3D" id="3.40.190.290">
    <property type="match status" value="1"/>
</dbReference>
<dbReference type="RefSeq" id="WP_007103716.1">
    <property type="nucleotide sequence ID" value="NZ_BAER01000024.1"/>
</dbReference>
<dbReference type="Pfam" id="PF03466">
    <property type="entry name" value="LysR_substrate"/>
    <property type="match status" value="1"/>
</dbReference>
<dbReference type="STRING" id="1129793.GPLA_0996"/>
<dbReference type="PROSITE" id="PS50931">
    <property type="entry name" value="HTH_LYSR"/>
    <property type="match status" value="1"/>
</dbReference>
<proteinExistence type="inferred from homology"/>
<dbReference type="GO" id="GO:0003700">
    <property type="term" value="F:DNA-binding transcription factor activity"/>
    <property type="evidence" value="ECO:0007669"/>
    <property type="project" value="InterPro"/>
</dbReference>
<dbReference type="InterPro" id="IPR000847">
    <property type="entry name" value="LysR_HTH_N"/>
</dbReference>
<comment type="similarity">
    <text evidence="1">Belongs to the LysR transcriptional regulatory family.</text>
</comment>
<gene>
    <name evidence="6" type="ORF">GPLA_0996</name>
</gene>
<dbReference type="PANTHER" id="PTHR30126">
    <property type="entry name" value="HTH-TYPE TRANSCRIPTIONAL REGULATOR"/>
    <property type="match status" value="1"/>
</dbReference>
<keyword evidence="7" id="KW-1185">Reference proteome</keyword>
<evidence type="ECO:0000313" key="7">
    <source>
        <dbReference type="Proteomes" id="UP000006322"/>
    </source>
</evidence>